<dbReference type="Gene3D" id="2.130.10.80">
    <property type="entry name" value="Galactose oxidase/kelch, beta-propeller"/>
    <property type="match status" value="1"/>
</dbReference>
<dbReference type="SUPFAM" id="SSF49785">
    <property type="entry name" value="Galactose-binding domain-like"/>
    <property type="match status" value="2"/>
</dbReference>
<feature type="domain" description="F5/8 type C" evidence="3">
    <location>
        <begin position="14"/>
        <end position="113"/>
    </location>
</feature>
<dbReference type="InterPro" id="IPR014756">
    <property type="entry name" value="Ig_E-set"/>
</dbReference>
<dbReference type="Pfam" id="PF00754">
    <property type="entry name" value="F5_F8_type_C"/>
    <property type="match status" value="2"/>
</dbReference>
<dbReference type="Gene3D" id="2.60.120.260">
    <property type="entry name" value="Galactose-binding domain-like"/>
    <property type="match status" value="2"/>
</dbReference>
<name>A0A6A6VZG4_9PEZI</name>
<dbReference type="InterPro" id="IPR011043">
    <property type="entry name" value="Gal_Oxase/kelch_b-propeller"/>
</dbReference>
<feature type="chain" id="PRO_5025415487" evidence="2">
    <location>
        <begin position="19"/>
        <end position="859"/>
    </location>
</feature>
<dbReference type="GeneID" id="54483922"/>
<proteinExistence type="predicted"/>
<evidence type="ECO:0000313" key="5">
    <source>
        <dbReference type="Proteomes" id="UP000799437"/>
    </source>
</evidence>
<dbReference type="Pfam" id="PF09118">
    <property type="entry name" value="GO-like_E_set"/>
    <property type="match status" value="1"/>
</dbReference>
<feature type="signal peptide" evidence="2">
    <location>
        <begin position="1"/>
        <end position="18"/>
    </location>
</feature>
<evidence type="ECO:0000256" key="2">
    <source>
        <dbReference type="SAM" id="SignalP"/>
    </source>
</evidence>
<dbReference type="Proteomes" id="UP000799437">
    <property type="component" value="Unassembled WGS sequence"/>
</dbReference>
<gene>
    <name evidence="4" type="ORF">EJ05DRAFT_468190</name>
</gene>
<dbReference type="PANTHER" id="PTHR32208">
    <property type="entry name" value="SECRETED PROTEIN-RELATED"/>
    <property type="match status" value="1"/>
</dbReference>
<keyword evidence="5" id="KW-1185">Reference proteome</keyword>
<dbReference type="PROSITE" id="PS50022">
    <property type="entry name" value="FA58C_3"/>
    <property type="match status" value="2"/>
</dbReference>
<dbReference type="InterPro" id="IPR013783">
    <property type="entry name" value="Ig-like_fold"/>
</dbReference>
<dbReference type="PANTHER" id="PTHR32208:SF68">
    <property type="entry name" value="GALACTOSE OXIDASE"/>
    <property type="match status" value="1"/>
</dbReference>
<dbReference type="InterPro" id="IPR008979">
    <property type="entry name" value="Galactose-bd-like_sf"/>
</dbReference>
<dbReference type="OrthoDB" id="2019572at2759"/>
<dbReference type="RefSeq" id="XP_033597585.1">
    <property type="nucleotide sequence ID" value="XM_033742868.1"/>
</dbReference>
<dbReference type="SUPFAM" id="SSF81296">
    <property type="entry name" value="E set domains"/>
    <property type="match status" value="1"/>
</dbReference>
<dbReference type="AlphaFoldDB" id="A0A6A6VZG4"/>
<dbReference type="CDD" id="cd02851">
    <property type="entry name" value="E_set_GO_C"/>
    <property type="match status" value="1"/>
</dbReference>
<sequence>MLYSIALLCLFLVKSALSLGLVIDRSGWTVSADSSHAGNGPENAIDGNPNTIWHSNYVAGQPDAPLPHRFTIDMQNVYLVNGISYVPRQDSSNNGNIGQHIIEVSNDGSNWNTPVALGTWRNMKDTKYTTFLGRPAGYLRLTAITEAQNVGNQWASIAEINVHRVPDPYLDRSGWRVSADSEETIAHQCQADKATDLDLHTWWHTQYTTRAPAHPHFFTIDQGAATTVSGLSYGPRRIEVEDNSPENGRIGQYRIETSNDNQNWNQVAEGSWPDDYVEKAATFQPVTARYVRLTALSEAGNRGPWTSAGEINLMNGDSLDVYEAPDPTKGLWTHTVDFPLVPAAGGNLYDSGEIMIWSAFSQDQFVGDTHGRTQVAIWNPTNDEMTQEDVANTDHDMFCPGTSLDSTGRIIVTGGNDAPRTSIFDPVSNDWLRGQDMKIPRGYQSQTTLSDGRIFEMGGSWSGNANTHKDGEVYDTTSNTWTRLPGCPTEPMWTQDQGGVVRADNHAWLFAYSNTSILQAGPSKNMHWYNAQGTGSIVDAGTRADDVDSMNGIAVMYDAPRGQILTVGGAVNYEATEAHNNAHLIQINGIDQNPNVQTINPMAFRRGFATGVALPDGSILITGGQSYLNPFTDSFSILTPELWDPRDNSFTTLNPMAIPRTYHSISLLLPDATVLNAGGGLCGSCATNHFDGEIFVPPYLLQANGTARLRPVISSLSASTIPCGAALTISASVPFSTIALMRLSTSTHTVNTDQRRIPFVMSAAATTQTITIPADPGVALPGYYFLFVLDAAGTPSVARTVLITQPEAPRDRQGSVPLETLHTVPQPRPDSNVLDVLGVPDLLSGLPDGIGSLLARLRR</sequence>
<dbReference type="SMART" id="SM00612">
    <property type="entry name" value="Kelch"/>
    <property type="match status" value="3"/>
</dbReference>
<dbReference type="InterPro" id="IPR015202">
    <property type="entry name" value="GO-like_E_set"/>
</dbReference>
<evidence type="ECO:0000256" key="1">
    <source>
        <dbReference type="ARBA" id="ARBA00022729"/>
    </source>
</evidence>
<evidence type="ECO:0000313" key="4">
    <source>
        <dbReference type="EMBL" id="KAF2755134.1"/>
    </source>
</evidence>
<dbReference type="InterPro" id="IPR006652">
    <property type="entry name" value="Kelch_1"/>
</dbReference>
<protein>
    <submittedName>
        <fullName evidence="4">Galactose oxidase</fullName>
    </submittedName>
</protein>
<dbReference type="InterPro" id="IPR009880">
    <property type="entry name" value="Glyoxal_oxidase_N"/>
</dbReference>
<accession>A0A6A6VZG4</accession>
<dbReference type="EMBL" id="ML996578">
    <property type="protein sequence ID" value="KAF2755134.1"/>
    <property type="molecule type" value="Genomic_DNA"/>
</dbReference>
<dbReference type="Gene3D" id="2.60.40.10">
    <property type="entry name" value="Immunoglobulins"/>
    <property type="match status" value="1"/>
</dbReference>
<keyword evidence="1 2" id="KW-0732">Signal</keyword>
<dbReference type="InterPro" id="IPR037293">
    <property type="entry name" value="Gal_Oxidase_central_sf"/>
</dbReference>
<dbReference type="InterPro" id="IPR000421">
    <property type="entry name" value="FA58C"/>
</dbReference>
<organism evidence="4 5">
    <name type="scientific">Pseudovirgaria hyperparasitica</name>
    <dbReference type="NCBI Taxonomy" id="470096"/>
    <lineage>
        <taxon>Eukaryota</taxon>
        <taxon>Fungi</taxon>
        <taxon>Dikarya</taxon>
        <taxon>Ascomycota</taxon>
        <taxon>Pezizomycotina</taxon>
        <taxon>Dothideomycetes</taxon>
        <taxon>Dothideomycetes incertae sedis</taxon>
        <taxon>Acrospermales</taxon>
        <taxon>Acrospermaceae</taxon>
        <taxon>Pseudovirgaria</taxon>
    </lineage>
</organism>
<dbReference type="Pfam" id="PF07250">
    <property type="entry name" value="Glyoxal_oxid_N"/>
    <property type="match status" value="1"/>
</dbReference>
<feature type="domain" description="F5/8 type C" evidence="3">
    <location>
        <begin position="157"/>
        <end position="316"/>
    </location>
</feature>
<reference evidence="4" key="1">
    <citation type="journal article" date="2020" name="Stud. Mycol.">
        <title>101 Dothideomycetes genomes: a test case for predicting lifestyles and emergence of pathogens.</title>
        <authorList>
            <person name="Haridas S."/>
            <person name="Albert R."/>
            <person name="Binder M."/>
            <person name="Bloem J."/>
            <person name="Labutti K."/>
            <person name="Salamov A."/>
            <person name="Andreopoulos B."/>
            <person name="Baker S."/>
            <person name="Barry K."/>
            <person name="Bills G."/>
            <person name="Bluhm B."/>
            <person name="Cannon C."/>
            <person name="Castanera R."/>
            <person name="Culley D."/>
            <person name="Daum C."/>
            <person name="Ezra D."/>
            <person name="Gonzalez J."/>
            <person name="Henrissat B."/>
            <person name="Kuo A."/>
            <person name="Liang C."/>
            <person name="Lipzen A."/>
            <person name="Lutzoni F."/>
            <person name="Magnuson J."/>
            <person name="Mondo S."/>
            <person name="Nolan M."/>
            <person name="Ohm R."/>
            <person name="Pangilinan J."/>
            <person name="Park H.-J."/>
            <person name="Ramirez L."/>
            <person name="Alfaro M."/>
            <person name="Sun H."/>
            <person name="Tritt A."/>
            <person name="Yoshinaga Y."/>
            <person name="Zwiers L.-H."/>
            <person name="Turgeon B."/>
            <person name="Goodwin S."/>
            <person name="Spatafora J."/>
            <person name="Crous P."/>
            <person name="Grigoriev I."/>
        </authorList>
    </citation>
    <scope>NUCLEOTIDE SEQUENCE</scope>
    <source>
        <strain evidence="4">CBS 121739</strain>
    </source>
</reference>
<dbReference type="SUPFAM" id="SSF50965">
    <property type="entry name" value="Galactose oxidase, central domain"/>
    <property type="match status" value="1"/>
</dbReference>
<evidence type="ECO:0000259" key="3">
    <source>
        <dbReference type="PROSITE" id="PS50022"/>
    </source>
</evidence>